<keyword evidence="1" id="KW-1133">Transmembrane helix</keyword>
<organism evidence="2 3">
    <name type="scientific">Metapseudomonas resinovorans NBRC 106553</name>
    <dbReference type="NCBI Taxonomy" id="1245471"/>
    <lineage>
        <taxon>Bacteria</taxon>
        <taxon>Pseudomonadati</taxon>
        <taxon>Pseudomonadota</taxon>
        <taxon>Gammaproteobacteria</taxon>
        <taxon>Pseudomonadales</taxon>
        <taxon>Pseudomonadaceae</taxon>
        <taxon>Metapseudomonas</taxon>
    </lineage>
</organism>
<protein>
    <submittedName>
        <fullName evidence="2">Uncharacterized protein</fullName>
    </submittedName>
</protein>
<dbReference type="EMBL" id="AP013068">
    <property type="protein sequence ID" value="BAN51075.1"/>
    <property type="molecule type" value="Genomic_DNA"/>
</dbReference>
<reference evidence="2 3" key="1">
    <citation type="journal article" date="2013" name="Genome Announc.">
        <title>Complete Genome Sequence of the Carbazole Degrader Pseudomonas resinovorans Strain CA10 (NBRC 106553).</title>
        <authorList>
            <person name="Shintani M."/>
            <person name="Hosoyama A."/>
            <person name="Ohji S."/>
            <person name="Tsuchikane K."/>
            <person name="Takarada H."/>
            <person name="Yamazoe A."/>
            <person name="Fujita N."/>
            <person name="Nojiri H."/>
        </authorList>
    </citation>
    <scope>NUCLEOTIDE SEQUENCE [LARGE SCALE GENOMIC DNA]</scope>
    <source>
        <strain evidence="2 3">NBRC 106553</strain>
    </source>
</reference>
<dbReference type="OrthoDB" id="7014830at2"/>
<sequence>MGSPEPEDGRHSTLDDDPRPSLWPRFLFSLALLGLMAGLMIGRLTTPEPVHLERIEVLPGALVLWFDHEPEVAVEELAGAYALLLGADGRGAGGQLALGEAPVSWKVLRSNQGLTLRFVAARPLQGDWHGAEVEGRWRLEVSLRAE</sequence>
<name>S6APN3_METRE</name>
<keyword evidence="1" id="KW-0472">Membrane</keyword>
<dbReference type="KEGG" id="pre:PCA10_53430"/>
<gene>
    <name evidence="2" type="ORF">PCA10_53430</name>
</gene>
<evidence type="ECO:0000256" key="1">
    <source>
        <dbReference type="SAM" id="Phobius"/>
    </source>
</evidence>
<evidence type="ECO:0000313" key="3">
    <source>
        <dbReference type="Proteomes" id="UP000015503"/>
    </source>
</evidence>
<dbReference type="Proteomes" id="UP000015503">
    <property type="component" value="Chromosome"/>
</dbReference>
<dbReference type="PATRIC" id="fig|1245471.3.peg.5426"/>
<keyword evidence="3" id="KW-1185">Reference proteome</keyword>
<keyword evidence="1" id="KW-0812">Transmembrane</keyword>
<dbReference type="eggNOG" id="ENOG50326C7">
    <property type="taxonomic scope" value="Bacteria"/>
</dbReference>
<proteinExistence type="predicted"/>
<dbReference type="AlphaFoldDB" id="S6APN3"/>
<dbReference type="HOGENOM" id="CLU_148661_0_0_6"/>
<dbReference type="RefSeq" id="WP_016495200.1">
    <property type="nucleotide sequence ID" value="NC_021499.1"/>
</dbReference>
<accession>S6APN3</accession>
<evidence type="ECO:0000313" key="2">
    <source>
        <dbReference type="EMBL" id="BAN51075.1"/>
    </source>
</evidence>
<feature type="transmembrane region" description="Helical" evidence="1">
    <location>
        <begin position="22"/>
        <end position="42"/>
    </location>
</feature>